<protein>
    <recommendedName>
        <fullName evidence="1">Glucosamine/galactosamine-6-phosphate isomerase domain-containing protein</fullName>
    </recommendedName>
</protein>
<comment type="caution">
    <text evidence="2">The sequence shown here is derived from an EMBL/GenBank/DDBJ whole genome shotgun (WGS) entry which is preliminary data.</text>
</comment>
<dbReference type="PANTHER" id="PTHR11054:SF0">
    <property type="entry name" value="6-PHOSPHOGLUCONOLACTONASE"/>
    <property type="match status" value="1"/>
</dbReference>
<keyword evidence="3" id="KW-1185">Reference proteome</keyword>
<evidence type="ECO:0000313" key="3">
    <source>
        <dbReference type="Proteomes" id="UP000264002"/>
    </source>
</evidence>
<dbReference type="PANTHER" id="PTHR11054">
    <property type="entry name" value="6-PHOSPHOGLUCONOLACTONASE"/>
    <property type="match status" value="1"/>
</dbReference>
<dbReference type="SUPFAM" id="SSF100950">
    <property type="entry name" value="NagB/RpiA/CoA transferase-like"/>
    <property type="match status" value="1"/>
</dbReference>
<dbReference type="GO" id="GO:0005975">
    <property type="term" value="P:carbohydrate metabolic process"/>
    <property type="evidence" value="ECO:0007669"/>
    <property type="project" value="InterPro"/>
</dbReference>
<dbReference type="AlphaFoldDB" id="A0A372MEN4"/>
<evidence type="ECO:0000313" key="2">
    <source>
        <dbReference type="EMBL" id="RFU93913.1"/>
    </source>
</evidence>
<accession>A0A372MEN4</accession>
<reference evidence="2 3" key="2">
    <citation type="submission" date="2018-09" db="EMBL/GenBank/DDBJ databases">
        <title>Genome of Sphaerochaeta halotolerans strain 4-11.</title>
        <authorList>
            <person name="Nazina T.N."/>
            <person name="Sokolova D.S."/>
        </authorList>
    </citation>
    <scope>NUCLEOTIDE SEQUENCE [LARGE SCALE GENOMIC DNA]</scope>
    <source>
        <strain evidence="2 3">4-11</strain>
    </source>
</reference>
<evidence type="ECO:0000259" key="1">
    <source>
        <dbReference type="Pfam" id="PF01182"/>
    </source>
</evidence>
<name>A0A372MEN4_9SPIR</name>
<organism evidence="2 3">
    <name type="scientific">Sphaerochaeta halotolerans</name>
    <dbReference type="NCBI Taxonomy" id="2293840"/>
    <lineage>
        <taxon>Bacteria</taxon>
        <taxon>Pseudomonadati</taxon>
        <taxon>Spirochaetota</taxon>
        <taxon>Spirochaetia</taxon>
        <taxon>Spirochaetales</taxon>
        <taxon>Sphaerochaetaceae</taxon>
        <taxon>Sphaerochaeta</taxon>
    </lineage>
</organism>
<dbReference type="InterPro" id="IPR037171">
    <property type="entry name" value="NagB/RpiA_transferase-like"/>
</dbReference>
<dbReference type="Pfam" id="PF01182">
    <property type="entry name" value="Glucosamine_iso"/>
    <property type="match status" value="1"/>
</dbReference>
<dbReference type="InterPro" id="IPR039104">
    <property type="entry name" value="6PGL"/>
</dbReference>
<sequence>MNIERIDTTSDFEYILRDDLLSLSQEKQGPLHIALPGGRSVSPLMRALLSLPEETLGRTHLYLVDERLEGERNEDTLREAGLQAALDQGTTLSVVSEGNILSEDPFDRLYLGVGEDGHIASLFPGSWPSDTEAQTMIVKDSPKPPKKRVTLSWQGFLTLAKEAKIYLIFLGEGKREALTRLLSGKEDAHTLPCSFFVHHPFHGTIIVTDLREDTP</sequence>
<dbReference type="RefSeq" id="WP_117331290.1">
    <property type="nucleotide sequence ID" value="NZ_QUWK01000015.1"/>
</dbReference>
<dbReference type="InterPro" id="IPR006148">
    <property type="entry name" value="Glc/Gal-6P_isomerase"/>
</dbReference>
<feature type="domain" description="Glucosamine/galactosamine-6-phosphate isomerase" evidence="1">
    <location>
        <begin position="24"/>
        <end position="196"/>
    </location>
</feature>
<dbReference type="Proteomes" id="UP000264002">
    <property type="component" value="Unassembled WGS sequence"/>
</dbReference>
<proteinExistence type="predicted"/>
<reference evidence="3" key="1">
    <citation type="submission" date="2018-08" db="EMBL/GenBank/DDBJ databases">
        <authorList>
            <person name="Grouzdev D.S."/>
            <person name="Krutkina M.S."/>
        </authorList>
    </citation>
    <scope>NUCLEOTIDE SEQUENCE [LARGE SCALE GENOMIC DNA]</scope>
    <source>
        <strain evidence="3">4-11</strain>
    </source>
</reference>
<dbReference type="EMBL" id="QUWK01000015">
    <property type="protein sequence ID" value="RFU93913.1"/>
    <property type="molecule type" value="Genomic_DNA"/>
</dbReference>
<gene>
    <name evidence="2" type="ORF">DYP60_12170</name>
</gene>
<dbReference type="Gene3D" id="3.40.50.1360">
    <property type="match status" value="1"/>
</dbReference>